<evidence type="ECO:0000256" key="3">
    <source>
        <dbReference type="ARBA" id="ARBA00022658"/>
    </source>
</evidence>
<evidence type="ECO:0000256" key="5">
    <source>
        <dbReference type="SAM" id="Phobius"/>
    </source>
</evidence>
<feature type="compositionally biased region" description="Polar residues" evidence="4">
    <location>
        <begin position="227"/>
        <end position="236"/>
    </location>
</feature>
<evidence type="ECO:0000313" key="7">
    <source>
        <dbReference type="Proteomes" id="UP001148018"/>
    </source>
</evidence>
<gene>
    <name evidence="6" type="ORF">NHX12_021154</name>
</gene>
<feature type="transmembrane region" description="Helical" evidence="5">
    <location>
        <begin position="12"/>
        <end position="34"/>
    </location>
</feature>
<feature type="compositionally biased region" description="Basic and acidic residues" evidence="4">
    <location>
        <begin position="826"/>
        <end position="837"/>
    </location>
</feature>
<protein>
    <submittedName>
        <fullName evidence="6">Uncharacterized protein</fullName>
    </submittedName>
</protein>
<reference evidence="6" key="1">
    <citation type="submission" date="2022-07" db="EMBL/GenBank/DDBJ databases">
        <title>Chromosome-level genome of Muraenolepis orangiensis.</title>
        <authorList>
            <person name="Kim J."/>
        </authorList>
    </citation>
    <scope>NUCLEOTIDE SEQUENCE</scope>
    <source>
        <strain evidence="6">KU_S4_2022</strain>
        <tissue evidence="6">Muscle</tissue>
    </source>
</reference>
<dbReference type="EMBL" id="JANIIK010000037">
    <property type="protein sequence ID" value="KAJ3611138.1"/>
    <property type="molecule type" value="Genomic_DNA"/>
</dbReference>
<feature type="compositionally biased region" description="Low complexity" evidence="4">
    <location>
        <begin position="864"/>
        <end position="877"/>
    </location>
</feature>
<keyword evidence="3" id="KW-0344">Guanine-nucleotide releasing factor</keyword>
<evidence type="ECO:0000256" key="2">
    <source>
        <dbReference type="ARBA" id="ARBA00022490"/>
    </source>
</evidence>
<dbReference type="PANTHER" id="PTHR47544:SF3">
    <property type="entry name" value="RHO GUANINE NUCLEOTIDE EXCHANGE FACTOR 4 ISOFORM X1"/>
    <property type="match status" value="1"/>
</dbReference>
<dbReference type="Proteomes" id="UP001148018">
    <property type="component" value="Unassembled WGS sequence"/>
</dbReference>
<feature type="compositionally biased region" description="Basic and acidic residues" evidence="4">
    <location>
        <begin position="585"/>
        <end position="616"/>
    </location>
</feature>
<feature type="compositionally biased region" description="Polar residues" evidence="4">
    <location>
        <begin position="556"/>
        <end position="565"/>
    </location>
</feature>
<feature type="compositionally biased region" description="Polar residues" evidence="4">
    <location>
        <begin position="774"/>
        <end position="793"/>
    </location>
</feature>
<feature type="compositionally biased region" description="Basic residues" evidence="4">
    <location>
        <begin position="244"/>
        <end position="260"/>
    </location>
</feature>
<keyword evidence="7" id="KW-1185">Reference proteome</keyword>
<proteinExistence type="predicted"/>
<organism evidence="6 7">
    <name type="scientific">Muraenolepis orangiensis</name>
    <name type="common">Patagonian moray cod</name>
    <dbReference type="NCBI Taxonomy" id="630683"/>
    <lineage>
        <taxon>Eukaryota</taxon>
        <taxon>Metazoa</taxon>
        <taxon>Chordata</taxon>
        <taxon>Craniata</taxon>
        <taxon>Vertebrata</taxon>
        <taxon>Euteleostomi</taxon>
        <taxon>Actinopterygii</taxon>
        <taxon>Neopterygii</taxon>
        <taxon>Teleostei</taxon>
        <taxon>Neoteleostei</taxon>
        <taxon>Acanthomorphata</taxon>
        <taxon>Zeiogadaria</taxon>
        <taxon>Gadariae</taxon>
        <taxon>Gadiformes</taxon>
        <taxon>Muraenolepidoidei</taxon>
        <taxon>Muraenolepididae</taxon>
        <taxon>Muraenolepis</taxon>
    </lineage>
</organism>
<sequence>MLHSCCSPMVGYSVVMGAVLSWVAAASGVCGLVLDTAHVLGLWRSQTQEALEGSLHSADGSGPGGEGGPSTSAGPLGGSTARPDSPSWRTRWPSSNPSPDGEDGPAALLRAEDCYSHAGHSRARRRESVIATEEDSNAALENVAQRDCTLPQRHTGSTRATEAGPGHRAFEVNATPSGLDPEPPLPTQCRVKRSSGTINQIGSSITFSAEAEAPGRCAPDLTGSAPRVSQQATAGSTAAPHDTRQRREKRPGRRRRRSRGAKPQSPQVSERTRSSISESSEQEATGGRDEPVSLVEPLEKVQERFALLPEPDSAQTLPDGGGAFWDVLPPLVDTLFGSPDISDSNNNTKARAGGTESAAWSSHRAETCCDRYWSSEDSAVSGLGQDLEDHCPFSLTLVEDLEKHKKPGLPLDKECNNELNNYKESFEDYFLAEKYREPQYSSHGPQQEVNILRDPYSDISLPTIRWLEPILEADRCQGNSVSLCCQHELEEDPSTTAVMKTQFHTPVSEVNDLATSSLLGDSGEQHCRPMTMSYDTTTYGADSNEEDKSNKKGKTKGSQTANKASKFSVFAKMPSFRKAKGVKGSKPEEPSRESTERGEESVPSRTPDSERSFREDNSDEEGVAEGSDTLNQTVQQAFSSRHDEAEEESYGFFPPAPRTRHVQQLCSHGGQGEINGALHPDSPHLRQVQSTDSQAYKRSKSNDSLNNNIRLRFAQAHKSLSSLFESRSMDKENEEHLSSANVGDLSRAKQSWRRLKRAKEAELLRRALSVPEGDTSTTGTEENLEDSTVSSVQDRIGIPSSPISLRALRHTDPLSKRGVPQGDETDIPHGCKSEGQRRKCSAIELPITAHSSSDDSEAPPINEPQSPISPSSWASLSHQRSPTGVPSSPLAGDALTEGPLRPMSPKPNSPRPAAQRRAFRYPQSVRASVLSSVRLGQSISVEGLTDPPGRPRTLKPTASLLGLSLCPLDGPEGSIDQSHTSLHTIGSINELEARPPKLPEAQEKAEAAPHRAPGETRRRPDPDRAGVGPRHRRHCSDDLWMEEEKRYKRKLARAARGSLGQLDDVLSPQDLDRARAGVTLGSLEAIQRIPLRAHCFSQSIPIGLDCLGWRNISYSCE</sequence>
<comment type="caution">
    <text evidence="6">The sequence shown here is derived from an EMBL/GenBank/DDBJ whole genome shotgun (WGS) entry which is preliminary data.</text>
</comment>
<evidence type="ECO:0000256" key="1">
    <source>
        <dbReference type="ARBA" id="ARBA00004496"/>
    </source>
</evidence>
<feature type="region of interest" description="Disordered" evidence="4">
    <location>
        <begin position="1000"/>
        <end position="1033"/>
    </location>
</feature>
<dbReference type="GO" id="GO:0005737">
    <property type="term" value="C:cytoplasm"/>
    <property type="evidence" value="ECO:0007669"/>
    <property type="project" value="UniProtKB-SubCell"/>
</dbReference>
<feature type="region of interest" description="Disordered" evidence="4">
    <location>
        <begin position="51"/>
        <end position="106"/>
    </location>
</feature>
<dbReference type="AlphaFoldDB" id="A0A9Q0ERM3"/>
<dbReference type="PANTHER" id="PTHR47544">
    <property type="entry name" value="RHO GUANINE NUCLEOTIDE EXCHANGE FACTOR 4"/>
    <property type="match status" value="1"/>
</dbReference>
<feature type="region of interest" description="Disordered" evidence="4">
    <location>
        <begin position="517"/>
        <end position="703"/>
    </location>
</feature>
<feature type="compositionally biased region" description="Low complexity" evidence="4">
    <location>
        <begin position="274"/>
        <end position="283"/>
    </location>
</feature>
<evidence type="ECO:0000256" key="4">
    <source>
        <dbReference type="SAM" id="MobiDB-lite"/>
    </source>
</evidence>
<keyword evidence="5" id="KW-0472">Membrane</keyword>
<feature type="region of interest" description="Disordered" evidence="4">
    <location>
        <begin position="767"/>
        <end position="917"/>
    </location>
</feature>
<keyword evidence="2" id="KW-0963">Cytoplasm</keyword>
<keyword evidence="5" id="KW-0812">Transmembrane</keyword>
<feature type="compositionally biased region" description="Basic and acidic residues" evidence="4">
    <location>
        <begin position="1000"/>
        <end position="1024"/>
    </location>
</feature>
<feature type="compositionally biased region" description="Polar residues" evidence="4">
    <location>
        <begin position="194"/>
        <end position="207"/>
    </location>
</feature>
<dbReference type="GO" id="GO:0005085">
    <property type="term" value="F:guanyl-nucleotide exchange factor activity"/>
    <property type="evidence" value="ECO:0007669"/>
    <property type="project" value="UniProtKB-KW"/>
</dbReference>
<dbReference type="OrthoDB" id="660555at2759"/>
<feature type="compositionally biased region" description="Polar residues" evidence="4">
    <location>
        <begin position="687"/>
        <end position="703"/>
    </location>
</feature>
<feature type="region of interest" description="Disordered" evidence="4">
    <location>
        <begin position="136"/>
        <end position="294"/>
    </location>
</feature>
<keyword evidence="5" id="KW-1133">Transmembrane helix</keyword>
<evidence type="ECO:0000313" key="6">
    <source>
        <dbReference type="EMBL" id="KAJ3611138.1"/>
    </source>
</evidence>
<comment type="subcellular location">
    <subcellularLocation>
        <location evidence="1">Cytoplasm</location>
    </subcellularLocation>
</comment>
<feature type="compositionally biased region" description="Polar residues" evidence="4">
    <location>
        <begin position="628"/>
        <end position="639"/>
    </location>
</feature>
<name>A0A9Q0ERM3_9TELE</name>
<accession>A0A9Q0ERM3</accession>